<keyword evidence="8" id="KW-0067">ATP-binding</keyword>
<evidence type="ECO:0000313" key="12">
    <source>
        <dbReference type="EMBL" id="SEJ22443.1"/>
    </source>
</evidence>
<gene>
    <name evidence="12" type="ORF">SAMN05443287_103396</name>
</gene>
<dbReference type="Proteomes" id="UP000198707">
    <property type="component" value="Unassembled WGS sequence"/>
</dbReference>
<keyword evidence="13" id="KW-1185">Reference proteome</keyword>
<evidence type="ECO:0000313" key="13">
    <source>
        <dbReference type="Proteomes" id="UP000198707"/>
    </source>
</evidence>
<dbReference type="InterPro" id="IPR003442">
    <property type="entry name" value="T6A_TsaE"/>
</dbReference>
<evidence type="ECO:0000256" key="2">
    <source>
        <dbReference type="ARBA" id="ARBA00007599"/>
    </source>
</evidence>
<evidence type="ECO:0000256" key="11">
    <source>
        <dbReference type="ARBA" id="ARBA00032441"/>
    </source>
</evidence>
<accession>A0A1H6WZW7</accession>
<dbReference type="NCBIfam" id="TIGR00150">
    <property type="entry name" value="T6A_YjeE"/>
    <property type="match status" value="1"/>
</dbReference>
<dbReference type="GO" id="GO:0002949">
    <property type="term" value="P:tRNA threonylcarbamoyladenosine modification"/>
    <property type="evidence" value="ECO:0007669"/>
    <property type="project" value="InterPro"/>
</dbReference>
<dbReference type="GO" id="GO:0046872">
    <property type="term" value="F:metal ion binding"/>
    <property type="evidence" value="ECO:0007669"/>
    <property type="project" value="UniProtKB-KW"/>
</dbReference>
<reference evidence="13" key="1">
    <citation type="submission" date="2016-10" db="EMBL/GenBank/DDBJ databases">
        <authorList>
            <person name="Varghese N."/>
            <person name="Submissions S."/>
        </authorList>
    </citation>
    <scope>NUCLEOTIDE SEQUENCE [LARGE SCALE GENOMIC DNA]</scope>
    <source>
        <strain evidence="13">CGMCC 4.7038</strain>
    </source>
</reference>
<protein>
    <recommendedName>
        <fullName evidence="3">tRNA threonylcarbamoyladenosine biosynthesis protein TsaE</fullName>
    </recommendedName>
    <alternativeName>
        <fullName evidence="11">t(6)A37 threonylcarbamoyladenosine biosynthesis protein TsaE</fullName>
    </alternativeName>
</protein>
<dbReference type="PANTHER" id="PTHR33540:SF2">
    <property type="entry name" value="TRNA THREONYLCARBAMOYLADENOSINE BIOSYNTHESIS PROTEIN TSAE"/>
    <property type="match status" value="1"/>
</dbReference>
<organism evidence="12 13">
    <name type="scientific">Micromonospora phaseoli</name>
    <dbReference type="NCBI Taxonomy" id="1144548"/>
    <lineage>
        <taxon>Bacteria</taxon>
        <taxon>Bacillati</taxon>
        <taxon>Actinomycetota</taxon>
        <taxon>Actinomycetes</taxon>
        <taxon>Micromonosporales</taxon>
        <taxon>Micromonosporaceae</taxon>
        <taxon>Micromonospora</taxon>
    </lineage>
</organism>
<proteinExistence type="inferred from homology"/>
<dbReference type="SUPFAM" id="SSF52540">
    <property type="entry name" value="P-loop containing nucleoside triphosphate hydrolases"/>
    <property type="match status" value="1"/>
</dbReference>
<evidence type="ECO:0000256" key="1">
    <source>
        <dbReference type="ARBA" id="ARBA00004496"/>
    </source>
</evidence>
<dbReference type="AlphaFoldDB" id="A0A1H6WZW7"/>
<evidence type="ECO:0000256" key="3">
    <source>
        <dbReference type="ARBA" id="ARBA00019010"/>
    </source>
</evidence>
<dbReference type="InterPro" id="IPR027417">
    <property type="entry name" value="P-loop_NTPase"/>
</dbReference>
<keyword evidence="5" id="KW-0819">tRNA processing</keyword>
<evidence type="ECO:0000256" key="8">
    <source>
        <dbReference type="ARBA" id="ARBA00022840"/>
    </source>
</evidence>
<dbReference type="STRING" id="1144548.SAMN05443287_103396"/>
<comment type="subcellular location">
    <subcellularLocation>
        <location evidence="1">Cytoplasm</location>
    </subcellularLocation>
</comment>
<comment type="function">
    <text evidence="10">Required for the formation of a threonylcarbamoyl group on adenosine at position 37 (t(6)A37) in tRNAs that read codons beginning with adenine. Is involved in the transfer of the threonylcarbamoyl moiety of threonylcarbamoyl-AMP (TC-AMP) to the N6 group of A37, together with TsaD and TsaB. TsaE seems to play an indirect role in the t(6)A biosynthesis pathway, possibly in regulating the core enzymatic function of TsaD.</text>
</comment>
<keyword evidence="7" id="KW-0547">Nucleotide-binding</keyword>
<evidence type="ECO:0000256" key="10">
    <source>
        <dbReference type="ARBA" id="ARBA00024908"/>
    </source>
</evidence>
<keyword evidence="9" id="KW-0460">Magnesium</keyword>
<dbReference type="Pfam" id="PF02367">
    <property type="entry name" value="TsaE"/>
    <property type="match status" value="1"/>
</dbReference>
<keyword evidence="4" id="KW-0963">Cytoplasm</keyword>
<dbReference type="PANTHER" id="PTHR33540">
    <property type="entry name" value="TRNA THREONYLCARBAMOYLADENOSINE BIOSYNTHESIS PROTEIN TSAE"/>
    <property type="match status" value="1"/>
</dbReference>
<dbReference type="RefSeq" id="WP_092378490.1">
    <property type="nucleotide sequence ID" value="NZ_BOPI01000035.1"/>
</dbReference>
<evidence type="ECO:0000256" key="6">
    <source>
        <dbReference type="ARBA" id="ARBA00022723"/>
    </source>
</evidence>
<keyword evidence="6" id="KW-0479">Metal-binding</keyword>
<comment type="similarity">
    <text evidence="2">Belongs to the TsaE family.</text>
</comment>
<dbReference type="OrthoDB" id="9800307at2"/>
<dbReference type="Gene3D" id="3.40.50.300">
    <property type="entry name" value="P-loop containing nucleotide triphosphate hydrolases"/>
    <property type="match status" value="1"/>
</dbReference>
<dbReference type="EMBL" id="FNYV01000003">
    <property type="protein sequence ID" value="SEJ22443.1"/>
    <property type="molecule type" value="Genomic_DNA"/>
</dbReference>
<evidence type="ECO:0000256" key="5">
    <source>
        <dbReference type="ARBA" id="ARBA00022694"/>
    </source>
</evidence>
<sequence length="162" mass="17208">MIRFELPAVADTHAFGRRLAQLLRAGDLVLLTGPLGAGKTALTQGIGAGLGVLGDITSPTFVIARVHRPDPVDGRQVALVHADAYRLGDAGDPRAEIDDLDLDASVDDSVTVVEWGEGLVEQLADAHLQIRLHRHDDDTRTAELEPVGGDWAQRLGALTARG</sequence>
<evidence type="ECO:0000256" key="7">
    <source>
        <dbReference type="ARBA" id="ARBA00022741"/>
    </source>
</evidence>
<dbReference type="GO" id="GO:0005524">
    <property type="term" value="F:ATP binding"/>
    <property type="evidence" value="ECO:0007669"/>
    <property type="project" value="UniProtKB-KW"/>
</dbReference>
<name>A0A1H6WZW7_9ACTN</name>
<evidence type="ECO:0000256" key="9">
    <source>
        <dbReference type="ARBA" id="ARBA00022842"/>
    </source>
</evidence>
<evidence type="ECO:0000256" key="4">
    <source>
        <dbReference type="ARBA" id="ARBA00022490"/>
    </source>
</evidence>
<dbReference type="GO" id="GO:0005737">
    <property type="term" value="C:cytoplasm"/>
    <property type="evidence" value="ECO:0007669"/>
    <property type="project" value="UniProtKB-SubCell"/>
</dbReference>